<proteinExistence type="predicted"/>
<reference evidence="1 2" key="1">
    <citation type="submission" date="2020-07" db="EMBL/GenBank/DDBJ databases">
        <authorList>
            <person name="Partida-Martinez L."/>
            <person name="Huntemann M."/>
            <person name="Clum A."/>
            <person name="Wang J."/>
            <person name="Palaniappan K."/>
            <person name="Ritter S."/>
            <person name="Chen I.-M."/>
            <person name="Stamatis D."/>
            <person name="Reddy T."/>
            <person name="O'Malley R."/>
            <person name="Daum C."/>
            <person name="Shapiro N."/>
            <person name="Ivanova N."/>
            <person name="Kyrpides N."/>
            <person name="Woyke T."/>
        </authorList>
    </citation>
    <scope>NUCLEOTIDE SEQUENCE [LARGE SCALE GENOMIC DNA]</scope>
    <source>
        <strain evidence="1 2">AS2.3</strain>
    </source>
</reference>
<keyword evidence="2" id="KW-1185">Reference proteome</keyword>
<dbReference type="EMBL" id="JACCBY010000001">
    <property type="protein sequence ID" value="NYD88468.1"/>
    <property type="molecule type" value="Genomic_DNA"/>
</dbReference>
<gene>
    <name evidence="1" type="ORF">HD841_000237</name>
</gene>
<sequence>MTDDTAIRTRQREIATEHLLFKLMEYVEDRHPGLLDVMERSLDHLGDPAGDGSKDDEAVRAIARRMIAGARAEPRA</sequence>
<name>A0A7Y9FJX5_9SPHN</name>
<reference evidence="1 2" key="2">
    <citation type="submission" date="2020-08" db="EMBL/GenBank/DDBJ databases">
        <title>The Agave Microbiome: Exploring the role of microbial communities in plant adaptations to desert environments.</title>
        <authorList>
            <person name="Partida-Martinez L.P."/>
        </authorList>
    </citation>
    <scope>NUCLEOTIDE SEQUENCE [LARGE SCALE GENOMIC DNA]</scope>
    <source>
        <strain evidence="1 2">AS2.3</strain>
    </source>
</reference>
<dbReference type="RefSeq" id="WP_179507063.1">
    <property type="nucleotide sequence ID" value="NZ_JACCBY010000001.1"/>
</dbReference>
<dbReference type="AlphaFoldDB" id="A0A7Y9FJX5"/>
<comment type="caution">
    <text evidence="1">The sequence shown here is derived from an EMBL/GenBank/DDBJ whole genome shotgun (WGS) entry which is preliminary data.</text>
</comment>
<organism evidence="1 2">
    <name type="scientific">Sphingomonas melonis</name>
    <dbReference type="NCBI Taxonomy" id="152682"/>
    <lineage>
        <taxon>Bacteria</taxon>
        <taxon>Pseudomonadati</taxon>
        <taxon>Pseudomonadota</taxon>
        <taxon>Alphaproteobacteria</taxon>
        <taxon>Sphingomonadales</taxon>
        <taxon>Sphingomonadaceae</taxon>
        <taxon>Sphingomonas</taxon>
    </lineage>
</organism>
<protein>
    <submittedName>
        <fullName evidence="1">Uncharacterized protein</fullName>
    </submittedName>
</protein>
<evidence type="ECO:0000313" key="1">
    <source>
        <dbReference type="EMBL" id="NYD88468.1"/>
    </source>
</evidence>
<accession>A0A7Y9FJX5</accession>
<evidence type="ECO:0000313" key="2">
    <source>
        <dbReference type="Proteomes" id="UP000517753"/>
    </source>
</evidence>
<dbReference type="Proteomes" id="UP000517753">
    <property type="component" value="Unassembled WGS sequence"/>
</dbReference>